<dbReference type="SUPFAM" id="SSF161098">
    <property type="entry name" value="MetI-like"/>
    <property type="match status" value="1"/>
</dbReference>
<dbReference type="PROSITE" id="PS50928">
    <property type="entry name" value="ABC_TM1"/>
    <property type="match status" value="1"/>
</dbReference>
<evidence type="ECO:0000256" key="3">
    <source>
        <dbReference type="ARBA" id="ARBA00022475"/>
    </source>
</evidence>
<dbReference type="RefSeq" id="WP_208430121.1">
    <property type="nucleotide sequence ID" value="NZ_JAEPRJ010000001.1"/>
</dbReference>
<evidence type="ECO:0000256" key="6">
    <source>
        <dbReference type="ARBA" id="ARBA00023136"/>
    </source>
</evidence>
<evidence type="ECO:0000256" key="4">
    <source>
        <dbReference type="ARBA" id="ARBA00022692"/>
    </source>
</evidence>
<feature type="transmembrane region" description="Helical" evidence="7">
    <location>
        <begin position="264"/>
        <end position="283"/>
    </location>
</feature>
<organism evidence="9 10">
    <name type="scientific">Catonella massiliensis</name>
    <dbReference type="NCBI Taxonomy" id="2799636"/>
    <lineage>
        <taxon>Bacteria</taxon>
        <taxon>Bacillati</taxon>
        <taxon>Bacillota</taxon>
        <taxon>Clostridia</taxon>
        <taxon>Lachnospirales</taxon>
        <taxon>Lachnospiraceae</taxon>
        <taxon>Catonella</taxon>
    </lineage>
</organism>
<dbReference type="Gene3D" id="1.10.3720.10">
    <property type="entry name" value="MetI-like"/>
    <property type="match status" value="1"/>
</dbReference>
<evidence type="ECO:0000256" key="1">
    <source>
        <dbReference type="ARBA" id="ARBA00004651"/>
    </source>
</evidence>
<feature type="transmembrane region" description="Helical" evidence="7">
    <location>
        <begin position="185"/>
        <end position="212"/>
    </location>
</feature>
<keyword evidence="3" id="KW-1003">Cell membrane</keyword>
<keyword evidence="5 7" id="KW-1133">Transmembrane helix</keyword>
<evidence type="ECO:0000259" key="8">
    <source>
        <dbReference type="PROSITE" id="PS50928"/>
    </source>
</evidence>
<evidence type="ECO:0000256" key="2">
    <source>
        <dbReference type="ARBA" id="ARBA00022448"/>
    </source>
</evidence>
<accession>A0ABS1J3V8</accession>
<comment type="similarity">
    <text evidence="7">Belongs to the binding-protein-dependent transport system permease family.</text>
</comment>
<evidence type="ECO:0000256" key="5">
    <source>
        <dbReference type="ARBA" id="ARBA00022989"/>
    </source>
</evidence>
<keyword evidence="2 7" id="KW-0813">Transport</keyword>
<evidence type="ECO:0000313" key="10">
    <source>
        <dbReference type="Proteomes" id="UP000604730"/>
    </source>
</evidence>
<dbReference type="EMBL" id="JAEPRJ010000001">
    <property type="protein sequence ID" value="MBK5898720.1"/>
    <property type="molecule type" value="Genomic_DNA"/>
</dbReference>
<feature type="transmembrane region" description="Helical" evidence="7">
    <location>
        <begin position="12"/>
        <end position="36"/>
    </location>
</feature>
<proteinExistence type="inferred from homology"/>
<keyword evidence="4 7" id="KW-0812">Transmembrane</keyword>
<gene>
    <name evidence="9" type="ORF">JJN12_13210</name>
</gene>
<dbReference type="InterPro" id="IPR000515">
    <property type="entry name" value="MetI-like"/>
</dbReference>
<dbReference type="InterPro" id="IPR035906">
    <property type="entry name" value="MetI-like_sf"/>
</dbReference>
<feature type="transmembrane region" description="Helical" evidence="7">
    <location>
        <begin position="144"/>
        <end position="165"/>
    </location>
</feature>
<protein>
    <submittedName>
        <fullName evidence="9">Carbohydrate ABC transporter permease</fullName>
    </submittedName>
</protein>
<name>A0ABS1J3V8_9FIRM</name>
<comment type="caution">
    <text evidence="9">The sequence shown here is derived from an EMBL/GenBank/DDBJ whole genome shotgun (WGS) entry which is preliminary data.</text>
</comment>
<dbReference type="CDD" id="cd06261">
    <property type="entry name" value="TM_PBP2"/>
    <property type="match status" value="1"/>
</dbReference>
<keyword evidence="6 7" id="KW-0472">Membrane</keyword>
<feature type="domain" description="ABC transmembrane type-1" evidence="8">
    <location>
        <begin position="77"/>
        <end position="283"/>
    </location>
</feature>
<keyword evidence="10" id="KW-1185">Reference proteome</keyword>
<evidence type="ECO:0000256" key="7">
    <source>
        <dbReference type="RuleBase" id="RU363032"/>
    </source>
</evidence>
<dbReference type="Pfam" id="PF00528">
    <property type="entry name" value="BPD_transp_1"/>
    <property type="match status" value="1"/>
</dbReference>
<feature type="transmembrane region" description="Helical" evidence="7">
    <location>
        <begin position="112"/>
        <end position="132"/>
    </location>
</feature>
<feature type="transmembrane region" description="Helical" evidence="7">
    <location>
        <begin position="76"/>
        <end position="100"/>
    </location>
</feature>
<dbReference type="PANTHER" id="PTHR43744:SF9">
    <property type="entry name" value="POLYGALACTURONAN_RHAMNOGALACTURONAN TRANSPORT SYSTEM PERMEASE PROTEIN YTCP"/>
    <property type="match status" value="1"/>
</dbReference>
<reference evidence="9 10" key="1">
    <citation type="submission" date="2021-01" db="EMBL/GenBank/DDBJ databases">
        <title>Isolation and description of Catonella massiliensis sp. nov., a novel Catonella species, isolated from a stable periodontitis subject.</title>
        <authorList>
            <person name="Antezack A."/>
            <person name="Boxberger M."/>
            <person name="La Scola B."/>
            <person name="Monnet-Corti V."/>
        </authorList>
    </citation>
    <scope>NUCLEOTIDE SEQUENCE [LARGE SCALE GENOMIC DNA]</scope>
    <source>
        <strain evidence="9 10">Marseille-Q4567</strain>
    </source>
</reference>
<evidence type="ECO:0000313" key="9">
    <source>
        <dbReference type="EMBL" id="MBK5898720.1"/>
    </source>
</evidence>
<dbReference type="Proteomes" id="UP000604730">
    <property type="component" value="Unassembled WGS sequence"/>
</dbReference>
<sequence length="298" mass="33937">MLTKKISKADVGFGLFAYTILTFLSLCCLIPFLFIISGAFSSEQSILEHGFSLIPIEYSLEAFRAVFAVPENIFNAYGVTIFITIVGTVVGIFFSSMAAYVLQRKEFRPRTFFSFFFYFTTIFNGGIVPWYILMIRYFNMKNNIMALILPNLFNVFYIIIIRSFISNSIPDSITESAKIDGAGEFHIFVKMILPLSKPILATMGLFTALNYWNDWFNAMLFVDEQKLIPLQYYLYRMLSQISMLRNLIAKVPQLAAVTPPEESFKMAMTLVTIGPILLLYPFVQRFFVSGIMIGAVKG</sequence>
<dbReference type="PANTHER" id="PTHR43744">
    <property type="entry name" value="ABC TRANSPORTER PERMEASE PROTEIN MG189-RELATED-RELATED"/>
    <property type="match status" value="1"/>
</dbReference>
<comment type="subcellular location">
    <subcellularLocation>
        <location evidence="1 7">Cell membrane</location>
        <topology evidence="1 7">Multi-pass membrane protein</topology>
    </subcellularLocation>
</comment>